<dbReference type="SMART" id="SM00421">
    <property type="entry name" value="HTH_LUXR"/>
    <property type="match status" value="1"/>
</dbReference>
<dbReference type="PRINTS" id="PR00038">
    <property type="entry name" value="HTHLUXR"/>
</dbReference>
<proteinExistence type="predicted"/>
<dbReference type="EMBL" id="JASKHM010000013">
    <property type="protein sequence ID" value="MEQ4485014.1"/>
    <property type="molecule type" value="Genomic_DNA"/>
</dbReference>
<feature type="domain" description="HTH luxR-type" evidence="4">
    <location>
        <begin position="612"/>
        <end position="677"/>
    </location>
</feature>
<gene>
    <name evidence="5" type="ORF">QJS35_21740</name>
</gene>
<keyword evidence="2" id="KW-0238">DNA-binding</keyword>
<dbReference type="RefSeq" id="WP_232184777.1">
    <property type="nucleotide sequence ID" value="NZ_JAIOAP010000003.1"/>
</dbReference>
<evidence type="ECO:0000256" key="3">
    <source>
        <dbReference type="ARBA" id="ARBA00023163"/>
    </source>
</evidence>
<organism evidence="5 6">
    <name type="scientific">Cohnella silvisoli</name>
    <dbReference type="NCBI Taxonomy" id="2873699"/>
    <lineage>
        <taxon>Bacteria</taxon>
        <taxon>Bacillati</taxon>
        <taxon>Bacillota</taxon>
        <taxon>Bacilli</taxon>
        <taxon>Bacillales</taxon>
        <taxon>Paenibacillaceae</taxon>
        <taxon>Cohnella</taxon>
    </lineage>
</organism>
<dbReference type="InterPro" id="IPR027417">
    <property type="entry name" value="P-loop_NTPase"/>
</dbReference>
<evidence type="ECO:0000256" key="1">
    <source>
        <dbReference type="ARBA" id="ARBA00023015"/>
    </source>
</evidence>
<evidence type="ECO:0000313" key="5">
    <source>
        <dbReference type="EMBL" id="MEQ4485014.1"/>
    </source>
</evidence>
<keyword evidence="6" id="KW-1185">Reference proteome</keyword>
<dbReference type="SUPFAM" id="SSF52540">
    <property type="entry name" value="P-loop containing nucleoside triphosphate hydrolases"/>
    <property type="match status" value="1"/>
</dbReference>
<dbReference type="Proteomes" id="UP001493487">
    <property type="component" value="Unassembled WGS sequence"/>
</dbReference>
<dbReference type="PROSITE" id="PS00622">
    <property type="entry name" value="HTH_LUXR_1"/>
    <property type="match status" value="1"/>
</dbReference>
<dbReference type="PANTHER" id="PTHR44688:SF16">
    <property type="entry name" value="DNA-BINDING TRANSCRIPTIONAL ACTIVATOR DEVR_DOSR"/>
    <property type="match status" value="1"/>
</dbReference>
<dbReference type="PANTHER" id="PTHR44688">
    <property type="entry name" value="DNA-BINDING TRANSCRIPTIONAL ACTIVATOR DEVR_DOSR"/>
    <property type="match status" value="1"/>
</dbReference>
<accession>A0ABV1KY45</accession>
<name>A0ABV1KY45_9BACL</name>
<dbReference type="Gene3D" id="1.10.10.10">
    <property type="entry name" value="Winged helix-like DNA-binding domain superfamily/Winged helix DNA-binding domain"/>
    <property type="match status" value="1"/>
</dbReference>
<evidence type="ECO:0000256" key="2">
    <source>
        <dbReference type="ARBA" id="ARBA00023125"/>
    </source>
</evidence>
<evidence type="ECO:0000313" key="6">
    <source>
        <dbReference type="Proteomes" id="UP001493487"/>
    </source>
</evidence>
<dbReference type="InterPro" id="IPR000792">
    <property type="entry name" value="Tscrpt_reg_LuxR_C"/>
</dbReference>
<dbReference type="Pfam" id="PF00196">
    <property type="entry name" value="GerE"/>
    <property type="match status" value="1"/>
</dbReference>
<sequence length="680" mass="79034">MSREIHQRITSERDRMEKHYLVGRDNEVLFYQEQILGDTFTVRILNLYGTGGVGKSYLLNEFRRLSEQADIKFLILDSHVFPRNPSEFCLYLLHMLHYPVQSIEPAADISLLNDECLNALQEAVGQKKMVLALDTFEVIGEMESWLRDVFLPNLKSNILIIISGRHPLQGLWLSSPVWRQFIYRMPLAGFDYLSVKRFLELSNIEQEERIRHVYALSKGHPLTLALLVANPSALPLQNIPFEDSSETFRYVVNSWLTEVHSPDMRVLVETAAVVRHFNQELLSYVMEKEVTTEQFQQLLKLSFVQRVDRGWVLHDLLRDAITYELRLRMPEYYNRLWKRCVLYYYDKIKQTAHTKIMSWENAEWFYYIGNQLIQAVFYQQSVCYSSEPLNPSNRAEAERYIVNRHLNAKDVRIKLTNPDTKEEHDYLITSEDSLYGLKHIHLKELYELDPNSVKLTRDSQGTVCGLSVIIPINVHTLDYLRSKPLSSVYFNSLPESKLKELRVPKHSSAGYFFKTLDIYDLSDIPMLQSTGLTFITHMLACGYVVAAPPPIPFTYAILKSLGCEMTKDVVHFDYDEKIPSPLFVIDTRGNKLEHYLNRMVASFGILEERKGRDEKNASLTLKENAVIELVIKGYSNLEIAKCLFLSESTVKKHVSNIYRKLDVNKRAQLINKYPMKSNDQ</sequence>
<dbReference type="PRINTS" id="PR00364">
    <property type="entry name" value="DISEASERSIST"/>
</dbReference>
<dbReference type="InterPro" id="IPR036388">
    <property type="entry name" value="WH-like_DNA-bd_sf"/>
</dbReference>
<dbReference type="SUPFAM" id="SSF46894">
    <property type="entry name" value="C-terminal effector domain of the bipartite response regulators"/>
    <property type="match status" value="1"/>
</dbReference>
<protein>
    <submittedName>
        <fullName evidence="5">LuxR C-terminal-related transcriptional regulator</fullName>
    </submittedName>
</protein>
<keyword evidence="1" id="KW-0805">Transcription regulation</keyword>
<dbReference type="Gene3D" id="3.40.50.300">
    <property type="entry name" value="P-loop containing nucleotide triphosphate hydrolases"/>
    <property type="match status" value="1"/>
</dbReference>
<keyword evidence="3" id="KW-0804">Transcription</keyword>
<dbReference type="InterPro" id="IPR016032">
    <property type="entry name" value="Sig_transdc_resp-reg_C-effctor"/>
</dbReference>
<dbReference type="PROSITE" id="PS50043">
    <property type="entry name" value="HTH_LUXR_2"/>
    <property type="match status" value="1"/>
</dbReference>
<evidence type="ECO:0000259" key="4">
    <source>
        <dbReference type="PROSITE" id="PS50043"/>
    </source>
</evidence>
<dbReference type="CDD" id="cd06170">
    <property type="entry name" value="LuxR_C_like"/>
    <property type="match status" value="1"/>
</dbReference>
<comment type="caution">
    <text evidence="5">The sequence shown here is derived from an EMBL/GenBank/DDBJ whole genome shotgun (WGS) entry which is preliminary data.</text>
</comment>
<reference evidence="5 6" key="1">
    <citation type="journal article" date="2023" name="Genome Announc.">
        <title>Pan-Genome Analyses of the Genus Cohnella and Proposal of the Novel Species Cohnella silvisoli sp. nov., Isolated from Forest Soil.</title>
        <authorList>
            <person name="Wang C."/>
            <person name="Mao L."/>
            <person name="Bao G."/>
            <person name="Zhu H."/>
        </authorList>
    </citation>
    <scope>NUCLEOTIDE SEQUENCE [LARGE SCALE GENOMIC DNA]</scope>
    <source>
        <strain evidence="5 6">NL03-T5-1</strain>
    </source>
</reference>